<evidence type="ECO:0000256" key="3">
    <source>
        <dbReference type="ARBA" id="ARBA00022679"/>
    </source>
</evidence>
<dbReference type="GO" id="GO:0009245">
    <property type="term" value="P:lipid A biosynthetic process"/>
    <property type="evidence" value="ECO:0007669"/>
    <property type="project" value="UniProtKB-UniRule"/>
</dbReference>
<dbReference type="AlphaFoldDB" id="A0A0H3AL24"/>
<keyword evidence="2 7" id="KW-0441">Lipid A biosynthesis</keyword>
<evidence type="ECO:0000256" key="1">
    <source>
        <dbReference type="ARBA" id="ARBA00022516"/>
    </source>
</evidence>
<dbReference type="EC" id="2.3.1.191" evidence="7"/>
<dbReference type="SUPFAM" id="SSF51161">
    <property type="entry name" value="Trimeric LpxA-like enzymes"/>
    <property type="match status" value="1"/>
</dbReference>
<dbReference type="Gene3D" id="3.40.1390.10">
    <property type="entry name" value="MurE/MurF, N-terminal domain"/>
    <property type="match status" value="1"/>
</dbReference>
<keyword evidence="3 7" id="KW-0808">Transferase</keyword>
<keyword evidence="1 7" id="KW-0444">Lipid biosynthesis</keyword>
<evidence type="ECO:0000313" key="9">
    <source>
        <dbReference type="EMBL" id="ABQ22008.1"/>
    </source>
</evidence>
<comment type="catalytic activity">
    <reaction evidence="7">
        <text>a UDP-3-O-[(3R)-3-hydroxyacyl]-alpha-D-glucosamine + a (3R)-hydroxyacyl-[ACP] = a UDP-2-N,3-O-bis[(3R)-3-hydroxyacyl]-alpha-D-glucosamine + holo-[ACP] + H(+)</text>
        <dbReference type="Rhea" id="RHEA:53836"/>
        <dbReference type="Rhea" id="RHEA-COMP:9685"/>
        <dbReference type="Rhea" id="RHEA-COMP:9945"/>
        <dbReference type="ChEBI" id="CHEBI:15378"/>
        <dbReference type="ChEBI" id="CHEBI:64479"/>
        <dbReference type="ChEBI" id="CHEBI:78827"/>
        <dbReference type="ChEBI" id="CHEBI:137740"/>
        <dbReference type="ChEBI" id="CHEBI:137748"/>
        <dbReference type="EC" id="2.3.1.191"/>
    </reaction>
</comment>
<dbReference type="InterPro" id="IPR001451">
    <property type="entry name" value="Hexapep"/>
</dbReference>
<dbReference type="RefSeq" id="WP_000210023.1">
    <property type="nucleotide sequence ID" value="NC_009457.1"/>
</dbReference>
<evidence type="ECO:0000256" key="5">
    <source>
        <dbReference type="ARBA" id="ARBA00023098"/>
    </source>
</evidence>
<evidence type="ECO:0000256" key="6">
    <source>
        <dbReference type="ARBA" id="ARBA00023315"/>
    </source>
</evidence>
<sequence>MTTLTLAELATITGGELFGDPTALVSAVAPMDKAQLGHVTFLSNPKYSKHLGDCKATVIMVKTSERELCPSNALVVADPYVAFAKVAQALDSTPSPAHGIAPSAVIAEDAKLGHNVSIGANAVIESGVQLGDNVVIGAGCFIGKQARLGDNTKLWANVTIYHKVEIGSDCLIQSGTVIGADGFGYANERGEWIKIPQLGSVRIGDRVEIGACTTIDRGALDDTVIEDNVIIDNQLQIAHNVHIGYGSALAGGTVIAGSTRIGKYCIIGGASVINGHIEIADGVTITGMGMVMRSIEEKGMYSSGIPLQTNKEWRKTAARVHRIDDMHKRLKALEKLLEQSDTVQPDNSQAE</sequence>
<dbReference type="Proteomes" id="UP000000249">
    <property type="component" value="Chromosome 1"/>
</dbReference>
<dbReference type="HAMAP" id="MF_00523">
    <property type="entry name" value="LpxD"/>
    <property type="match status" value="1"/>
</dbReference>
<dbReference type="FunFam" id="2.160.10.10:FF:000005">
    <property type="entry name" value="UDP-3-O-(3-hydroxymyristoyl)glucosamine N-acyltransferase"/>
    <property type="match status" value="1"/>
</dbReference>
<feature type="domain" description="UDP-3-O-[3-hydroxymyristoyl] glucosamine N-acyltransferase non-repeat region" evidence="8">
    <location>
        <begin position="24"/>
        <end position="88"/>
    </location>
</feature>
<dbReference type="InterPro" id="IPR011004">
    <property type="entry name" value="Trimer_LpxA-like_sf"/>
</dbReference>
<dbReference type="PATRIC" id="fig|345073.21.peg.2281"/>
<keyword evidence="4 7" id="KW-0677">Repeat</keyword>
<dbReference type="KEGG" id="vco:VC0395_A1841"/>
<dbReference type="UniPathway" id="UPA00973"/>
<dbReference type="OrthoDB" id="9784739at2"/>
<accession>A0A0H3AL24</accession>
<dbReference type="Pfam" id="PF04613">
    <property type="entry name" value="LpxD"/>
    <property type="match status" value="1"/>
</dbReference>
<dbReference type="InterPro" id="IPR020573">
    <property type="entry name" value="UDP_GlcNAc_AcTrfase_non-rep"/>
</dbReference>
<comment type="pathway">
    <text evidence="7">Bacterial outer membrane biogenesis; LPS lipid A biosynthesis.</text>
</comment>
<dbReference type="KEGG" id="vcr:VC395_2366"/>
<dbReference type="Gene3D" id="2.160.10.10">
    <property type="entry name" value="Hexapeptide repeat proteins"/>
    <property type="match status" value="1"/>
</dbReference>
<dbReference type="PANTHER" id="PTHR43378:SF2">
    <property type="entry name" value="UDP-3-O-ACYLGLUCOSAMINE N-ACYLTRANSFERASE 1, MITOCHONDRIAL-RELATED"/>
    <property type="match status" value="1"/>
</dbReference>
<dbReference type="Gene3D" id="1.20.5.170">
    <property type="match status" value="1"/>
</dbReference>
<evidence type="ECO:0000256" key="4">
    <source>
        <dbReference type="ARBA" id="ARBA00022737"/>
    </source>
</evidence>
<name>A0A0H3AL24_VIBC3</name>
<dbReference type="Pfam" id="PF00132">
    <property type="entry name" value="Hexapep"/>
    <property type="match status" value="2"/>
</dbReference>
<dbReference type="EMBL" id="CP000627">
    <property type="protein sequence ID" value="ABQ22008.1"/>
    <property type="molecule type" value="Genomic_DNA"/>
</dbReference>
<keyword evidence="5 7" id="KW-0443">Lipid metabolism</keyword>
<gene>
    <name evidence="7 9" type="primary">lpxD</name>
    <name evidence="9" type="ordered locus">VC0395_A1841</name>
</gene>
<dbReference type="PANTHER" id="PTHR43378">
    <property type="entry name" value="UDP-3-O-ACYLGLUCOSAMINE N-ACYLTRANSFERASE"/>
    <property type="match status" value="1"/>
</dbReference>
<dbReference type="eggNOG" id="COG1044">
    <property type="taxonomic scope" value="Bacteria"/>
</dbReference>
<evidence type="ECO:0000313" key="10">
    <source>
        <dbReference type="Proteomes" id="UP000000249"/>
    </source>
</evidence>
<protein>
    <recommendedName>
        <fullName evidence="7">UDP-3-O-acylglucosamine N-acyltransferase</fullName>
        <ecNumber evidence="7">2.3.1.191</ecNumber>
    </recommendedName>
</protein>
<dbReference type="GO" id="GO:0016020">
    <property type="term" value="C:membrane"/>
    <property type="evidence" value="ECO:0007669"/>
    <property type="project" value="GOC"/>
</dbReference>
<dbReference type="CDD" id="cd03352">
    <property type="entry name" value="LbH_LpxD"/>
    <property type="match status" value="1"/>
</dbReference>
<comment type="similarity">
    <text evidence="7">Belongs to the transferase hexapeptide repeat family. LpxD subfamily.</text>
</comment>
<feature type="active site" description="Proton acceptor" evidence="7">
    <location>
        <position position="239"/>
    </location>
</feature>
<dbReference type="InterPro" id="IPR007691">
    <property type="entry name" value="LpxD"/>
</dbReference>
<evidence type="ECO:0000259" key="8">
    <source>
        <dbReference type="Pfam" id="PF04613"/>
    </source>
</evidence>
<evidence type="ECO:0000256" key="2">
    <source>
        <dbReference type="ARBA" id="ARBA00022556"/>
    </source>
</evidence>
<organism evidence="9 10">
    <name type="scientific">Vibrio cholerae serotype O1 (strain ATCC 39541 / Classical Ogawa 395 / O395)</name>
    <dbReference type="NCBI Taxonomy" id="345073"/>
    <lineage>
        <taxon>Bacteria</taxon>
        <taxon>Pseudomonadati</taxon>
        <taxon>Pseudomonadota</taxon>
        <taxon>Gammaproteobacteria</taxon>
        <taxon>Vibrionales</taxon>
        <taxon>Vibrionaceae</taxon>
        <taxon>Vibrio</taxon>
    </lineage>
</organism>
<dbReference type="InterPro" id="IPR018357">
    <property type="entry name" value="Hexapep_transf_CS"/>
</dbReference>
<dbReference type="NCBIfam" id="TIGR01853">
    <property type="entry name" value="lipid_A_lpxD"/>
    <property type="match status" value="1"/>
</dbReference>
<proteinExistence type="inferred from homology"/>
<dbReference type="NCBIfam" id="NF002060">
    <property type="entry name" value="PRK00892.1"/>
    <property type="match status" value="1"/>
</dbReference>
<evidence type="ECO:0000256" key="7">
    <source>
        <dbReference type="HAMAP-Rule" id="MF_00523"/>
    </source>
</evidence>
<dbReference type="PROSITE" id="PS00101">
    <property type="entry name" value="HEXAPEP_TRANSFERASES"/>
    <property type="match status" value="1"/>
</dbReference>
<comment type="function">
    <text evidence="7">Catalyzes the N-acylation of UDP-3-O-acylglucosamine using 3-hydroxyacyl-ACP as the acyl donor. Is involved in the biosynthesis of lipid A, a phosphorylated glycolipid that anchors the lipopolysaccharide to the outer membrane of the cell.</text>
</comment>
<comment type="subunit">
    <text evidence="7">Homotrimer.</text>
</comment>
<keyword evidence="6 7" id="KW-0012">Acyltransferase</keyword>
<dbReference type="SMR" id="A0A0H3AL24"/>
<reference evidence="9 10" key="1">
    <citation type="submission" date="2007-03" db="EMBL/GenBank/DDBJ databases">
        <authorList>
            <person name="Heidelberg J."/>
        </authorList>
    </citation>
    <scope>NUCLEOTIDE SEQUENCE [LARGE SCALE GENOMIC DNA]</scope>
    <source>
        <strain evidence="10">ATCC 39541 / Classical Ogawa 395 / O395</strain>
    </source>
</reference>
<dbReference type="GO" id="GO:0103118">
    <property type="term" value="F:UDP-3-O-[(3R)-3-hydroxyacyl]-glucosamine N-acyltransferase activity"/>
    <property type="evidence" value="ECO:0007669"/>
    <property type="project" value="UniProtKB-EC"/>
</dbReference>
<dbReference type="GO" id="GO:0016410">
    <property type="term" value="F:N-acyltransferase activity"/>
    <property type="evidence" value="ECO:0007669"/>
    <property type="project" value="InterPro"/>
</dbReference>